<dbReference type="PANTHER" id="PTHR23160:SF19">
    <property type="entry name" value="MYOSIN HEAVY CHAIN-RELATED PROTEIN"/>
    <property type="match status" value="1"/>
</dbReference>
<feature type="coiled-coil region" evidence="2">
    <location>
        <begin position="433"/>
        <end position="524"/>
    </location>
</feature>
<dbReference type="EMBL" id="BPQB01000001">
    <property type="protein sequence ID" value="GJE84222.1"/>
    <property type="molecule type" value="Genomic_DNA"/>
</dbReference>
<evidence type="ECO:0000256" key="1">
    <source>
        <dbReference type="ARBA" id="ARBA00023054"/>
    </source>
</evidence>
<dbReference type="PANTHER" id="PTHR23160">
    <property type="entry name" value="SYNAPTONEMAL COMPLEX PROTEIN-RELATED"/>
    <property type="match status" value="1"/>
</dbReference>
<feature type="coiled-coil region" evidence="2">
    <location>
        <begin position="181"/>
        <end position="389"/>
    </location>
</feature>
<reference evidence="4 5" key="1">
    <citation type="submission" date="2021-08" db="EMBL/GenBank/DDBJ databases">
        <title>Draft Genome Sequence of Phanerochaete sordida strain YK-624.</title>
        <authorList>
            <person name="Mori T."/>
            <person name="Dohra H."/>
            <person name="Suzuki T."/>
            <person name="Kawagishi H."/>
            <person name="Hirai H."/>
        </authorList>
    </citation>
    <scope>NUCLEOTIDE SEQUENCE [LARGE SCALE GENOMIC DNA]</scope>
    <source>
        <strain evidence="4 5">YK-624</strain>
    </source>
</reference>
<gene>
    <name evidence="4" type="ORF">PsYK624_002980</name>
</gene>
<proteinExistence type="predicted"/>
<feature type="compositionally biased region" description="Low complexity" evidence="3">
    <location>
        <begin position="760"/>
        <end position="772"/>
    </location>
</feature>
<keyword evidence="1 2" id="KW-0175">Coiled coil</keyword>
<feature type="coiled-coil region" evidence="2">
    <location>
        <begin position="7"/>
        <end position="73"/>
    </location>
</feature>
<dbReference type="Proteomes" id="UP000703269">
    <property type="component" value="Unassembled WGS sequence"/>
</dbReference>
<protein>
    <submittedName>
        <fullName evidence="4">Uncharacterized protein</fullName>
    </submittedName>
</protein>
<feature type="compositionally biased region" description="Low complexity" evidence="3">
    <location>
        <begin position="739"/>
        <end position="752"/>
    </location>
</feature>
<comment type="caution">
    <text evidence="4">The sequence shown here is derived from an EMBL/GenBank/DDBJ whole genome shotgun (WGS) entry which is preliminary data.</text>
</comment>
<sequence>MRGATDLRNAKYEIEELRRESAFLKTQLETAKTEKEELTHRVKAVKETARQGLDAASKSLEETRTAMNSLKAQSEDTFAFFVQAKAVLPDVAELRETVSGSIKSLEEVIDEDGHLVEVTKTKEILTELKTQCANSGQVSEMLREKLQSVGSDLIDAKTRVAELEGAQNADRDALRLSSMHLSQANEQIQKFADALKAQQMELHEALLASADFEAQLASANERVIHLEDLVQRKDSELEALERLQTETRRLESLESERDIQVSELQALQERFDGLTKTSADHVAQIRSLETVVEAKDEAISQLESRIATKESQLQESHDTLQKLQHELGGVAARLQTVERDMVHKVEEIKSLEATLEASKSEVWEGKAELQRRSEQIHDLEAKYQVMEERYEIQLVTSKCAQDTQVDLQERLIAAEKTFTHDLEAATGRLKVEIAVLEQERAALQSTVQELEAAVHAHREELITIRADYDGRVKKQENNNRMHLELAEKRAGDLQSALDESRASVKSLEEQIASGKQEILAVRDELRDARLPDPAHKEALDALASQVTALRLENTELVLRARSIDARYRTGDLNEEEKTFINTLVQTSQSIHEQELVSKGNELRRRDNTIKEQQARIQVLEGSVAKHLKAISKPNAPPVTTAENRSLIDPAAWVPSSDKGKSPPQVSEEDVTSTNVDNTVTARPTPAPVRPVARPPLAAVPQPDPNTKARATRTPARLRPYAPAGAPTAKSSPAQPRKPASPAAQPALSSSPLVYPQPKTPAVRAPGGAARKGAGPKGTFRRLASALSDEIQDFDDAAPARRTDSPVGTPPGADRADKAERAQGSKAGLGKRDKPSDAGSPPGGRYAKRLRTSMRSRAAVQQDEPASKRVDTQQVKYKTKKRRV</sequence>
<feature type="region of interest" description="Disordered" evidence="3">
    <location>
        <begin position="650"/>
        <end position="883"/>
    </location>
</feature>
<dbReference type="SUPFAM" id="SSF57997">
    <property type="entry name" value="Tropomyosin"/>
    <property type="match status" value="1"/>
</dbReference>
<evidence type="ECO:0000256" key="3">
    <source>
        <dbReference type="SAM" id="MobiDB-lite"/>
    </source>
</evidence>
<keyword evidence="5" id="KW-1185">Reference proteome</keyword>
<feature type="compositionally biased region" description="Low complexity" evidence="3">
    <location>
        <begin position="671"/>
        <end position="723"/>
    </location>
</feature>
<dbReference type="AlphaFoldDB" id="A0A9P3L816"/>
<organism evidence="4 5">
    <name type="scientific">Phanerochaete sordida</name>
    <dbReference type="NCBI Taxonomy" id="48140"/>
    <lineage>
        <taxon>Eukaryota</taxon>
        <taxon>Fungi</taxon>
        <taxon>Dikarya</taxon>
        <taxon>Basidiomycota</taxon>
        <taxon>Agaricomycotina</taxon>
        <taxon>Agaricomycetes</taxon>
        <taxon>Polyporales</taxon>
        <taxon>Phanerochaetaceae</taxon>
        <taxon>Phanerochaete</taxon>
    </lineage>
</organism>
<evidence type="ECO:0000256" key="2">
    <source>
        <dbReference type="SAM" id="Coils"/>
    </source>
</evidence>
<accession>A0A9P3L816</accession>
<feature type="compositionally biased region" description="Basic and acidic residues" evidence="3">
    <location>
        <begin position="813"/>
        <end position="822"/>
    </location>
</feature>
<name>A0A9P3L816_9APHY</name>
<evidence type="ECO:0000313" key="5">
    <source>
        <dbReference type="Proteomes" id="UP000703269"/>
    </source>
</evidence>
<dbReference type="OrthoDB" id="3246510at2759"/>
<dbReference type="Gene3D" id="1.10.287.1490">
    <property type="match status" value="1"/>
</dbReference>
<evidence type="ECO:0000313" key="4">
    <source>
        <dbReference type="EMBL" id="GJE84222.1"/>
    </source>
</evidence>